<dbReference type="AlphaFoldDB" id="A0A0B2VSA1"/>
<feature type="compositionally biased region" description="Polar residues" evidence="4">
    <location>
        <begin position="104"/>
        <end position="118"/>
    </location>
</feature>
<reference evidence="7 8" key="1">
    <citation type="submission" date="2014-11" db="EMBL/GenBank/DDBJ databases">
        <title>Genetic blueprint of the zoonotic pathogen Toxocara canis.</title>
        <authorList>
            <person name="Zhu X.-Q."/>
            <person name="Korhonen P.K."/>
            <person name="Cai H."/>
            <person name="Young N.D."/>
            <person name="Nejsum P."/>
            <person name="von Samson-Himmelstjerna G."/>
            <person name="Boag P.R."/>
            <person name="Tan P."/>
            <person name="Li Q."/>
            <person name="Min J."/>
            <person name="Yang Y."/>
            <person name="Wang X."/>
            <person name="Fang X."/>
            <person name="Hall R.S."/>
            <person name="Hofmann A."/>
            <person name="Sternberg P.W."/>
            <person name="Jex A.R."/>
            <person name="Gasser R.B."/>
        </authorList>
    </citation>
    <scope>NUCLEOTIDE SEQUENCE [LARGE SCALE GENOMIC DNA]</scope>
    <source>
        <strain evidence="7">PN_DK_2014</strain>
    </source>
</reference>
<keyword evidence="1 3" id="KW-0547">Nucleotide-binding</keyword>
<name>A0A0B2VSA1_TOXCA</name>
<dbReference type="GO" id="GO:0005737">
    <property type="term" value="C:cytoplasm"/>
    <property type="evidence" value="ECO:0007669"/>
    <property type="project" value="TreeGrafter"/>
</dbReference>
<dbReference type="PROSITE" id="PS00674">
    <property type="entry name" value="AAA"/>
    <property type="match status" value="1"/>
</dbReference>
<dbReference type="InterPro" id="IPR041569">
    <property type="entry name" value="AAA_lid_3"/>
</dbReference>
<dbReference type="Gene3D" id="3.40.50.300">
    <property type="entry name" value="P-loop containing nucleotide triphosphate hydrolases"/>
    <property type="match status" value="1"/>
</dbReference>
<comment type="caution">
    <text evidence="7">The sequence shown here is derived from an EMBL/GenBank/DDBJ whole genome shotgun (WGS) entry which is preliminary data.</text>
</comment>
<evidence type="ECO:0000313" key="7">
    <source>
        <dbReference type="EMBL" id="KHN84174.1"/>
    </source>
</evidence>
<dbReference type="Proteomes" id="UP000031036">
    <property type="component" value="Unassembled WGS sequence"/>
</dbReference>
<dbReference type="PANTHER" id="PTHR23077:SF27">
    <property type="entry name" value="ATPASE FAMILY GENE 2 PROTEIN HOMOLOG A"/>
    <property type="match status" value="1"/>
</dbReference>
<feature type="non-terminal residue" evidence="7">
    <location>
        <position position="1"/>
    </location>
</feature>
<feature type="domain" description="ATPase AAA-type core" evidence="5">
    <location>
        <begin position="118"/>
        <end position="161"/>
    </location>
</feature>
<dbReference type="Pfam" id="PF00004">
    <property type="entry name" value="AAA"/>
    <property type="match status" value="1"/>
</dbReference>
<evidence type="ECO:0000256" key="3">
    <source>
        <dbReference type="RuleBase" id="RU003651"/>
    </source>
</evidence>
<dbReference type="InterPro" id="IPR027417">
    <property type="entry name" value="P-loop_NTPase"/>
</dbReference>
<organism evidence="7 8">
    <name type="scientific">Toxocara canis</name>
    <name type="common">Canine roundworm</name>
    <dbReference type="NCBI Taxonomy" id="6265"/>
    <lineage>
        <taxon>Eukaryota</taxon>
        <taxon>Metazoa</taxon>
        <taxon>Ecdysozoa</taxon>
        <taxon>Nematoda</taxon>
        <taxon>Chromadorea</taxon>
        <taxon>Rhabditida</taxon>
        <taxon>Spirurina</taxon>
        <taxon>Ascaridomorpha</taxon>
        <taxon>Ascaridoidea</taxon>
        <taxon>Toxocaridae</taxon>
        <taxon>Toxocara</taxon>
    </lineage>
</organism>
<evidence type="ECO:0000256" key="2">
    <source>
        <dbReference type="ARBA" id="ARBA00022840"/>
    </source>
</evidence>
<dbReference type="GO" id="GO:0016887">
    <property type="term" value="F:ATP hydrolysis activity"/>
    <property type="evidence" value="ECO:0007669"/>
    <property type="project" value="InterPro"/>
</dbReference>
<sequence>SSEKTNGAFIVRPGNEQLHRRLSFKQIYFEFDKIPSEKLWEMEEEELRGWLAKALQLYRGVCWHWNRGNVKLNILRELLQREEEEIRRCAKWLEEHGSNESIVLPSQTSFPKASQEKQLSSEDGLEKESGVLVLAATNRPDTLDSALLRPGRLDRAIYVPLPDEDTSYVEFENGRMWFNVGFVRRKLSILRLHLNGMQIGEDVDMDELASGTSGYSGAEIVALCRQAALIAMRENIDAEMVQRKHFLESFKAVVPRTDPKLLDVYENFKKGTFA</sequence>
<dbReference type="PANTHER" id="PTHR23077">
    <property type="entry name" value="AAA-FAMILY ATPASE"/>
    <property type="match status" value="1"/>
</dbReference>
<keyword evidence="2 3" id="KW-0067">ATP-binding</keyword>
<evidence type="ECO:0000256" key="4">
    <source>
        <dbReference type="SAM" id="MobiDB-lite"/>
    </source>
</evidence>
<gene>
    <name evidence="7" type="primary">Spata5</name>
    <name evidence="7" type="ORF">Tcan_04750</name>
</gene>
<dbReference type="Pfam" id="PF17862">
    <property type="entry name" value="AAA_lid_3"/>
    <property type="match status" value="1"/>
</dbReference>
<dbReference type="OrthoDB" id="27435at2759"/>
<evidence type="ECO:0000259" key="5">
    <source>
        <dbReference type="Pfam" id="PF00004"/>
    </source>
</evidence>
<dbReference type="STRING" id="6265.A0A0B2VSA1"/>
<feature type="region of interest" description="Disordered" evidence="4">
    <location>
        <begin position="104"/>
        <end position="124"/>
    </location>
</feature>
<dbReference type="InterPro" id="IPR003960">
    <property type="entry name" value="ATPase_AAA_CS"/>
</dbReference>
<keyword evidence="8" id="KW-1185">Reference proteome</keyword>
<evidence type="ECO:0000313" key="8">
    <source>
        <dbReference type="Proteomes" id="UP000031036"/>
    </source>
</evidence>
<dbReference type="InterPro" id="IPR050168">
    <property type="entry name" value="AAA_ATPase_domain"/>
</dbReference>
<dbReference type="Gene3D" id="1.10.8.60">
    <property type="match status" value="1"/>
</dbReference>
<dbReference type="GO" id="GO:0005524">
    <property type="term" value="F:ATP binding"/>
    <property type="evidence" value="ECO:0007669"/>
    <property type="project" value="UniProtKB-KW"/>
</dbReference>
<comment type="similarity">
    <text evidence="3">Belongs to the AAA ATPase family.</text>
</comment>
<evidence type="ECO:0000259" key="6">
    <source>
        <dbReference type="Pfam" id="PF17862"/>
    </source>
</evidence>
<proteinExistence type="inferred from homology"/>
<evidence type="ECO:0000256" key="1">
    <source>
        <dbReference type="ARBA" id="ARBA00022741"/>
    </source>
</evidence>
<dbReference type="EMBL" id="JPKZ01001039">
    <property type="protein sequence ID" value="KHN84174.1"/>
    <property type="molecule type" value="Genomic_DNA"/>
</dbReference>
<dbReference type="SUPFAM" id="SSF52540">
    <property type="entry name" value="P-loop containing nucleoside triphosphate hydrolases"/>
    <property type="match status" value="1"/>
</dbReference>
<protein>
    <submittedName>
        <fullName evidence="7">Spermatogenesis-associated protein 5</fullName>
    </submittedName>
</protein>
<accession>A0A0B2VSA1</accession>
<feature type="domain" description="AAA ATPase AAA+ lid" evidence="6">
    <location>
        <begin position="202"/>
        <end position="247"/>
    </location>
</feature>
<dbReference type="InterPro" id="IPR003959">
    <property type="entry name" value="ATPase_AAA_core"/>
</dbReference>